<proteinExistence type="predicted"/>
<dbReference type="SMART" id="SM00397">
    <property type="entry name" value="t_SNARE"/>
    <property type="match status" value="1"/>
</dbReference>
<dbReference type="Gene3D" id="1.20.5.110">
    <property type="match status" value="1"/>
</dbReference>
<feature type="domain" description="T-SNARE coiled-coil homology" evidence="7">
    <location>
        <begin position="33"/>
        <end position="95"/>
    </location>
</feature>
<name>A0AB34J5M9_PRYPA</name>
<keyword evidence="2" id="KW-0813">Transport</keyword>
<evidence type="ECO:0000256" key="5">
    <source>
        <dbReference type="ARBA" id="ARBA00023136"/>
    </source>
</evidence>
<reference evidence="8 9" key="1">
    <citation type="journal article" date="2024" name="Science">
        <title>Giant polyketide synthase enzymes in the biosynthesis of giant marine polyether toxins.</title>
        <authorList>
            <person name="Fallon T.R."/>
            <person name="Shende V.V."/>
            <person name="Wierzbicki I.H."/>
            <person name="Pendleton A.L."/>
            <person name="Watervoot N.F."/>
            <person name="Auber R.P."/>
            <person name="Gonzalez D.J."/>
            <person name="Wisecaver J.H."/>
            <person name="Moore B.S."/>
        </authorList>
    </citation>
    <scope>NUCLEOTIDE SEQUENCE [LARGE SCALE GENOMIC DNA]</scope>
    <source>
        <strain evidence="8 9">12B1</strain>
    </source>
</reference>
<evidence type="ECO:0000256" key="6">
    <source>
        <dbReference type="SAM" id="Phobius"/>
    </source>
</evidence>
<organism evidence="8 9">
    <name type="scientific">Prymnesium parvum</name>
    <name type="common">Toxic golden alga</name>
    <dbReference type="NCBI Taxonomy" id="97485"/>
    <lineage>
        <taxon>Eukaryota</taxon>
        <taxon>Haptista</taxon>
        <taxon>Haptophyta</taxon>
        <taxon>Prymnesiophyceae</taxon>
        <taxon>Prymnesiales</taxon>
        <taxon>Prymnesiaceae</taxon>
        <taxon>Prymnesium</taxon>
    </lineage>
</organism>
<evidence type="ECO:0000256" key="2">
    <source>
        <dbReference type="ARBA" id="ARBA00022448"/>
    </source>
</evidence>
<evidence type="ECO:0000256" key="3">
    <source>
        <dbReference type="ARBA" id="ARBA00022692"/>
    </source>
</evidence>
<keyword evidence="9" id="KW-1185">Reference proteome</keyword>
<dbReference type="GO" id="GO:0012505">
    <property type="term" value="C:endomembrane system"/>
    <property type="evidence" value="ECO:0007669"/>
    <property type="project" value="UniProtKB-ARBA"/>
</dbReference>
<keyword evidence="5 6" id="KW-0472">Membrane</keyword>
<gene>
    <name evidence="8" type="ORF">AB1Y20_003789</name>
</gene>
<evidence type="ECO:0000313" key="9">
    <source>
        <dbReference type="Proteomes" id="UP001515480"/>
    </source>
</evidence>
<dbReference type="SUPFAM" id="SSF58038">
    <property type="entry name" value="SNARE fusion complex"/>
    <property type="match status" value="1"/>
</dbReference>
<comment type="subcellular location">
    <subcellularLocation>
        <location evidence="1">Membrane</location>
        <topology evidence="1">Single-pass membrane protein</topology>
    </subcellularLocation>
</comment>
<comment type="caution">
    <text evidence="8">The sequence shown here is derived from an EMBL/GenBank/DDBJ whole genome shotgun (WGS) entry which is preliminary data.</text>
</comment>
<dbReference type="InterPro" id="IPR000727">
    <property type="entry name" value="T_SNARE_dom"/>
</dbReference>
<dbReference type="Pfam" id="PF05739">
    <property type="entry name" value="SNARE"/>
    <property type="match status" value="1"/>
</dbReference>
<keyword evidence="4 6" id="KW-1133">Transmembrane helix</keyword>
<dbReference type="PROSITE" id="PS50192">
    <property type="entry name" value="T_SNARE"/>
    <property type="match status" value="1"/>
</dbReference>
<dbReference type="GO" id="GO:0016020">
    <property type="term" value="C:membrane"/>
    <property type="evidence" value="ECO:0007669"/>
    <property type="project" value="UniProtKB-SubCell"/>
</dbReference>
<dbReference type="Proteomes" id="UP001515480">
    <property type="component" value="Unassembled WGS sequence"/>
</dbReference>
<dbReference type="PANTHER" id="PTHR12791">
    <property type="entry name" value="GOLGI SNARE BET1-RELATED"/>
    <property type="match status" value="1"/>
</dbReference>
<protein>
    <recommendedName>
        <fullName evidence="7">t-SNARE coiled-coil homology domain-containing protein</fullName>
    </recommendedName>
</protein>
<sequence>MNFQASSNFHAAEVTPAQLPTSQQASQILGQQDHYIREQDRALDTISDQLGVLRTMGRRIGGELGDQNKLLDELEAGVDSNASQMRRAQARLQRLARISKKNWYFCTIIILIVVLVLVLYFVLTT</sequence>
<dbReference type="EMBL" id="JBGBPQ010000012">
    <property type="protein sequence ID" value="KAL1514702.1"/>
    <property type="molecule type" value="Genomic_DNA"/>
</dbReference>
<dbReference type="GO" id="GO:0005737">
    <property type="term" value="C:cytoplasm"/>
    <property type="evidence" value="ECO:0007669"/>
    <property type="project" value="UniProtKB-ARBA"/>
</dbReference>
<accession>A0AB34J5M9</accession>
<evidence type="ECO:0000313" key="8">
    <source>
        <dbReference type="EMBL" id="KAL1514702.1"/>
    </source>
</evidence>
<dbReference type="AlphaFoldDB" id="A0AB34J5M9"/>
<evidence type="ECO:0000256" key="1">
    <source>
        <dbReference type="ARBA" id="ARBA00004167"/>
    </source>
</evidence>
<evidence type="ECO:0000256" key="4">
    <source>
        <dbReference type="ARBA" id="ARBA00022989"/>
    </source>
</evidence>
<dbReference type="CDD" id="cd15851">
    <property type="entry name" value="SNARE_Syntaxin6"/>
    <property type="match status" value="1"/>
</dbReference>
<feature type="transmembrane region" description="Helical" evidence="6">
    <location>
        <begin position="103"/>
        <end position="123"/>
    </location>
</feature>
<keyword evidence="3 6" id="KW-0812">Transmembrane</keyword>
<evidence type="ECO:0000259" key="7">
    <source>
        <dbReference type="PROSITE" id="PS50192"/>
    </source>
</evidence>